<dbReference type="EMBL" id="VFMN01000001">
    <property type="protein sequence ID" value="TQJ08023.1"/>
    <property type="molecule type" value="Genomic_DNA"/>
</dbReference>
<evidence type="ECO:0000259" key="1">
    <source>
        <dbReference type="PROSITE" id="PS51186"/>
    </source>
</evidence>
<name>A0A542DY51_9MICO</name>
<evidence type="ECO:0000313" key="2">
    <source>
        <dbReference type="EMBL" id="TQJ08023.1"/>
    </source>
</evidence>
<keyword evidence="3" id="KW-1185">Reference proteome</keyword>
<dbReference type="Proteomes" id="UP000317893">
    <property type="component" value="Unassembled WGS sequence"/>
</dbReference>
<organism evidence="2 3">
    <name type="scientific">Lapillicoccus jejuensis</name>
    <dbReference type="NCBI Taxonomy" id="402171"/>
    <lineage>
        <taxon>Bacteria</taxon>
        <taxon>Bacillati</taxon>
        <taxon>Actinomycetota</taxon>
        <taxon>Actinomycetes</taxon>
        <taxon>Micrococcales</taxon>
        <taxon>Intrasporangiaceae</taxon>
        <taxon>Lapillicoccus</taxon>
    </lineage>
</organism>
<accession>A0A542DY51</accession>
<sequence>MPVMARRAKVTVDLEELSVRPLTPETFPDFAGLVERSGGMFASCYCTWFHPDCAERGVSAEGNRALKDRLVRDGVAHAALVYDGETAIAWAEYGSPEELPRIRHRKETDATTTTPPDYRVTCLVTDTAYRGQGVSERALRGAVELIAAAGGGVVEGYPHDLRGARMSASFLYNGTREMFERVGFTYDRPKGEKNCVMRMTV</sequence>
<reference evidence="2 3" key="1">
    <citation type="submission" date="2019-06" db="EMBL/GenBank/DDBJ databases">
        <title>Sequencing the genomes of 1000 actinobacteria strains.</title>
        <authorList>
            <person name="Klenk H.-P."/>
        </authorList>
    </citation>
    <scope>NUCLEOTIDE SEQUENCE [LARGE SCALE GENOMIC DNA]</scope>
    <source>
        <strain evidence="2 3">DSM 18607</strain>
    </source>
</reference>
<dbReference type="AlphaFoldDB" id="A0A542DY51"/>
<proteinExistence type="predicted"/>
<protein>
    <recommendedName>
        <fullName evidence="1">N-acetyltransferase domain-containing protein</fullName>
    </recommendedName>
</protein>
<dbReference type="InterPro" id="IPR000182">
    <property type="entry name" value="GNAT_dom"/>
</dbReference>
<dbReference type="InterPro" id="IPR016181">
    <property type="entry name" value="Acyl_CoA_acyltransferase"/>
</dbReference>
<feature type="domain" description="N-acetyltransferase" evidence="1">
    <location>
        <begin position="17"/>
        <end position="201"/>
    </location>
</feature>
<gene>
    <name evidence="2" type="ORF">FB458_1101</name>
</gene>
<dbReference type="SUPFAM" id="SSF55729">
    <property type="entry name" value="Acyl-CoA N-acyltransferases (Nat)"/>
    <property type="match status" value="1"/>
</dbReference>
<dbReference type="GO" id="GO:0016747">
    <property type="term" value="F:acyltransferase activity, transferring groups other than amino-acyl groups"/>
    <property type="evidence" value="ECO:0007669"/>
    <property type="project" value="InterPro"/>
</dbReference>
<dbReference type="PROSITE" id="PS51186">
    <property type="entry name" value="GNAT"/>
    <property type="match status" value="1"/>
</dbReference>
<evidence type="ECO:0000313" key="3">
    <source>
        <dbReference type="Proteomes" id="UP000317893"/>
    </source>
</evidence>
<comment type="caution">
    <text evidence="2">The sequence shown here is derived from an EMBL/GenBank/DDBJ whole genome shotgun (WGS) entry which is preliminary data.</text>
</comment>
<dbReference type="Gene3D" id="3.40.630.30">
    <property type="match status" value="1"/>
</dbReference>